<organism evidence="1 2">
    <name type="scientific">Scortum barcoo</name>
    <name type="common">barcoo grunter</name>
    <dbReference type="NCBI Taxonomy" id="214431"/>
    <lineage>
        <taxon>Eukaryota</taxon>
        <taxon>Metazoa</taxon>
        <taxon>Chordata</taxon>
        <taxon>Craniata</taxon>
        <taxon>Vertebrata</taxon>
        <taxon>Euteleostomi</taxon>
        <taxon>Actinopterygii</taxon>
        <taxon>Neopterygii</taxon>
        <taxon>Teleostei</taxon>
        <taxon>Neoteleostei</taxon>
        <taxon>Acanthomorphata</taxon>
        <taxon>Eupercaria</taxon>
        <taxon>Centrarchiformes</taxon>
        <taxon>Terapontoidei</taxon>
        <taxon>Terapontidae</taxon>
        <taxon>Scortum</taxon>
    </lineage>
</organism>
<reference evidence="1" key="1">
    <citation type="submission" date="2022-04" db="EMBL/GenBank/DDBJ databases">
        <title>Jade perch genome.</title>
        <authorList>
            <person name="Chao B."/>
        </authorList>
    </citation>
    <scope>NUCLEOTIDE SEQUENCE</scope>
    <source>
        <strain evidence="1">CB-2022</strain>
    </source>
</reference>
<evidence type="ECO:0000313" key="2">
    <source>
        <dbReference type="Proteomes" id="UP000831701"/>
    </source>
</evidence>
<gene>
    <name evidence="1" type="ORF">L3Q82_004162</name>
</gene>
<sequence length="565" mass="63882">MISKHFMITGGLSGFILVTVLEGSMLCVYIFLLLTLSRVGLGSLHDKQTDFGLKVFSQLIQSSVDKNVALSPYGVASVLAMAQLGAAANTSRALATAMGFSLKERGMSRQQRLLQRDLSSEEGVETASGVMVERKMSLEKGYRRALAKAFQTHPHQVDFTKPDQAVSIINAWVSDHTAGTIPEFLASGSLTDETRLVLLNALHFHGLWKVPFDPTMTQERMFHCANGSAVPVQMMRLTNRFNYGEFVTANGVDYDVIEVPYEGDSLSMFLVTPFEPEVSLSVLSEDLSSQRILQWRRELRNVKRQLAMPRFNLNSEVNLKTALLNMGLGDMFNLATADFTRITADERLCVSKVLQRVHIEVNERGTKGASATAAVMFSRMAVEEISLDQPFLFLIQHKHTGAVLFIGQMRFMLLFSRQGKLRLQKWYTATAERDKKKMVRELMQIVLARKPKMCSFLEWRDLKIVYKRYASLYFCCAIEEQDNELITLEVIHRFVELLDKYFGSVCELDIIFNFEKAYFILDEFLMGGEIQDTSKKSVLKAIEQADLLQEEDESPRSVLEEMGLA</sequence>
<dbReference type="EMBL" id="CM041532">
    <property type="protein sequence ID" value="KAI3375907.1"/>
    <property type="molecule type" value="Genomic_DNA"/>
</dbReference>
<protein>
    <submittedName>
        <fullName evidence="1">Uncharacterized protein</fullName>
    </submittedName>
</protein>
<evidence type="ECO:0000313" key="1">
    <source>
        <dbReference type="EMBL" id="KAI3375907.1"/>
    </source>
</evidence>
<comment type="caution">
    <text evidence="1">The sequence shown here is derived from an EMBL/GenBank/DDBJ whole genome shotgun (WGS) entry which is preliminary data.</text>
</comment>
<proteinExistence type="predicted"/>
<name>A0ACB8X8P7_9TELE</name>
<accession>A0ACB8X8P7</accession>
<keyword evidence="2" id="KW-1185">Reference proteome</keyword>
<dbReference type="Proteomes" id="UP000831701">
    <property type="component" value="Chromosome 2"/>
</dbReference>